<protein>
    <submittedName>
        <fullName evidence="1">Uncharacterized protein</fullName>
    </submittedName>
</protein>
<proteinExistence type="predicted"/>
<dbReference type="EMBL" id="GBXM01036496">
    <property type="protein sequence ID" value="JAH72081.1"/>
    <property type="molecule type" value="Transcribed_RNA"/>
</dbReference>
<dbReference type="AlphaFoldDB" id="A0A0E9V264"/>
<reference evidence="1" key="1">
    <citation type="submission" date="2014-11" db="EMBL/GenBank/DDBJ databases">
        <authorList>
            <person name="Amaro Gonzalez C."/>
        </authorList>
    </citation>
    <scope>NUCLEOTIDE SEQUENCE</scope>
</reference>
<evidence type="ECO:0000313" key="1">
    <source>
        <dbReference type="EMBL" id="JAH72081.1"/>
    </source>
</evidence>
<accession>A0A0E9V264</accession>
<name>A0A0E9V264_ANGAN</name>
<sequence>MCVSVSYPSFLAGCSNSCQ</sequence>
<reference evidence="1" key="2">
    <citation type="journal article" date="2015" name="Fish Shellfish Immunol.">
        <title>Early steps in the European eel (Anguilla anguilla)-Vibrio vulnificus interaction in the gills: Role of the RtxA13 toxin.</title>
        <authorList>
            <person name="Callol A."/>
            <person name="Pajuelo D."/>
            <person name="Ebbesson L."/>
            <person name="Teles M."/>
            <person name="MacKenzie S."/>
            <person name="Amaro C."/>
        </authorList>
    </citation>
    <scope>NUCLEOTIDE SEQUENCE</scope>
</reference>
<organism evidence="1">
    <name type="scientific">Anguilla anguilla</name>
    <name type="common">European freshwater eel</name>
    <name type="synonym">Muraena anguilla</name>
    <dbReference type="NCBI Taxonomy" id="7936"/>
    <lineage>
        <taxon>Eukaryota</taxon>
        <taxon>Metazoa</taxon>
        <taxon>Chordata</taxon>
        <taxon>Craniata</taxon>
        <taxon>Vertebrata</taxon>
        <taxon>Euteleostomi</taxon>
        <taxon>Actinopterygii</taxon>
        <taxon>Neopterygii</taxon>
        <taxon>Teleostei</taxon>
        <taxon>Anguilliformes</taxon>
        <taxon>Anguillidae</taxon>
        <taxon>Anguilla</taxon>
    </lineage>
</organism>